<evidence type="ECO:0000259" key="5">
    <source>
        <dbReference type="PROSITE" id="PS50977"/>
    </source>
</evidence>
<dbReference type="PROSITE" id="PS50977">
    <property type="entry name" value="HTH_TETR_2"/>
    <property type="match status" value="1"/>
</dbReference>
<evidence type="ECO:0000256" key="4">
    <source>
        <dbReference type="PROSITE-ProRule" id="PRU00335"/>
    </source>
</evidence>
<dbReference type="InterPro" id="IPR050109">
    <property type="entry name" value="HTH-type_TetR-like_transc_reg"/>
</dbReference>
<dbReference type="EMBL" id="BSDP01000001">
    <property type="protein sequence ID" value="GLI27203.1"/>
    <property type="molecule type" value="Genomic_DNA"/>
</dbReference>
<dbReference type="PANTHER" id="PTHR30055">
    <property type="entry name" value="HTH-TYPE TRANSCRIPTIONAL REGULATOR RUTR"/>
    <property type="match status" value="1"/>
</dbReference>
<evidence type="ECO:0000256" key="1">
    <source>
        <dbReference type="ARBA" id="ARBA00023015"/>
    </source>
</evidence>
<gene>
    <name evidence="6" type="ORF">ARHIZOSPH14_14450</name>
</gene>
<feature type="DNA-binding region" description="H-T-H motif" evidence="4">
    <location>
        <begin position="35"/>
        <end position="54"/>
    </location>
</feature>
<dbReference type="InterPro" id="IPR011075">
    <property type="entry name" value="TetR_C"/>
</dbReference>
<evidence type="ECO:0000256" key="2">
    <source>
        <dbReference type="ARBA" id="ARBA00023125"/>
    </source>
</evidence>
<dbReference type="InterPro" id="IPR036271">
    <property type="entry name" value="Tet_transcr_reg_TetR-rel_C_sf"/>
</dbReference>
<dbReference type="Gene3D" id="1.10.10.60">
    <property type="entry name" value="Homeodomain-like"/>
    <property type="match status" value="1"/>
</dbReference>
<organism evidence="6 7">
    <name type="scientific">Agromyces rhizosphaerae</name>
    <dbReference type="NCBI Taxonomy" id="88374"/>
    <lineage>
        <taxon>Bacteria</taxon>
        <taxon>Bacillati</taxon>
        <taxon>Actinomycetota</taxon>
        <taxon>Actinomycetes</taxon>
        <taxon>Micrococcales</taxon>
        <taxon>Microbacteriaceae</taxon>
        <taxon>Agromyces</taxon>
    </lineage>
</organism>
<dbReference type="GO" id="GO:0000976">
    <property type="term" value="F:transcription cis-regulatory region binding"/>
    <property type="evidence" value="ECO:0007669"/>
    <property type="project" value="TreeGrafter"/>
</dbReference>
<dbReference type="Proteomes" id="UP001144396">
    <property type="component" value="Unassembled WGS sequence"/>
</dbReference>
<keyword evidence="3" id="KW-0804">Transcription</keyword>
<dbReference type="Gene3D" id="1.10.357.10">
    <property type="entry name" value="Tetracycline Repressor, domain 2"/>
    <property type="match status" value="1"/>
</dbReference>
<name>A0A9W6D0G4_9MICO</name>
<dbReference type="Pfam" id="PF00440">
    <property type="entry name" value="TetR_N"/>
    <property type="match status" value="1"/>
</dbReference>
<evidence type="ECO:0000256" key="3">
    <source>
        <dbReference type="ARBA" id="ARBA00023163"/>
    </source>
</evidence>
<evidence type="ECO:0000313" key="6">
    <source>
        <dbReference type="EMBL" id="GLI27203.1"/>
    </source>
</evidence>
<keyword evidence="7" id="KW-1185">Reference proteome</keyword>
<dbReference type="PRINTS" id="PR00455">
    <property type="entry name" value="HTHTETR"/>
</dbReference>
<keyword evidence="1" id="KW-0805">Transcription regulation</keyword>
<dbReference type="SUPFAM" id="SSF46689">
    <property type="entry name" value="Homeodomain-like"/>
    <property type="match status" value="1"/>
</dbReference>
<dbReference type="InterPro" id="IPR001647">
    <property type="entry name" value="HTH_TetR"/>
</dbReference>
<dbReference type="AlphaFoldDB" id="A0A9W6D0G4"/>
<keyword evidence="2 4" id="KW-0238">DNA-binding</keyword>
<protein>
    <submittedName>
        <fullName evidence="6">TetR family transcriptional regulator</fullName>
    </submittedName>
</protein>
<dbReference type="GO" id="GO:0003700">
    <property type="term" value="F:DNA-binding transcription factor activity"/>
    <property type="evidence" value="ECO:0007669"/>
    <property type="project" value="TreeGrafter"/>
</dbReference>
<evidence type="ECO:0000313" key="7">
    <source>
        <dbReference type="Proteomes" id="UP001144396"/>
    </source>
</evidence>
<feature type="domain" description="HTH tetR-type" evidence="5">
    <location>
        <begin position="12"/>
        <end position="72"/>
    </location>
</feature>
<dbReference type="Pfam" id="PF16859">
    <property type="entry name" value="TetR_C_11"/>
    <property type="match status" value="1"/>
</dbReference>
<sequence>MNERRRGAVRSEAAHRSILEATAALFAEKGYDHLTIEGIAARAHVGKQTIYRWWPSKAEVVAECVLEGVLLPDQFMPPAAGHIRDDMIAWLGSLMEFVTGEEHAGLFRSLVAAAMDNAEIGRMLRAKLGDESVMVRRLQHAVDAGEVRADAPLFDVSEAFAGFLALRVLSRERGESDAAERMVDAVLGPYLA</sequence>
<comment type="caution">
    <text evidence="6">The sequence shown here is derived from an EMBL/GenBank/DDBJ whole genome shotgun (WGS) entry which is preliminary data.</text>
</comment>
<dbReference type="SUPFAM" id="SSF48498">
    <property type="entry name" value="Tetracyclin repressor-like, C-terminal domain"/>
    <property type="match status" value="1"/>
</dbReference>
<dbReference type="InterPro" id="IPR009057">
    <property type="entry name" value="Homeodomain-like_sf"/>
</dbReference>
<dbReference type="RefSeq" id="WP_281883545.1">
    <property type="nucleotide sequence ID" value="NZ_BSDP01000001.1"/>
</dbReference>
<accession>A0A9W6D0G4</accession>
<reference evidence="6" key="1">
    <citation type="submission" date="2022-12" db="EMBL/GenBank/DDBJ databases">
        <title>Reference genome sequencing for broad-spectrum identification of bacterial and archaeal isolates by mass spectrometry.</title>
        <authorList>
            <person name="Sekiguchi Y."/>
            <person name="Tourlousse D.M."/>
        </authorList>
    </citation>
    <scope>NUCLEOTIDE SEQUENCE</scope>
    <source>
        <strain evidence="6">14</strain>
    </source>
</reference>
<dbReference type="PANTHER" id="PTHR30055:SF148">
    <property type="entry name" value="TETR-FAMILY TRANSCRIPTIONAL REGULATOR"/>
    <property type="match status" value="1"/>
</dbReference>
<proteinExistence type="predicted"/>